<dbReference type="AlphaFoldDB" id="A0A167FZF1"/>
<proteinExistence type="predicted"/>
<dbReference type="PANTHER" id="PTHR47815:SF1">
    <property type="entry name" value="UNIVERSAL STRESS PROTEIN A FAMILY PROTEIN C25B2.10"/>
    <property type="match status" value="1"/>
</dbReference>
<feature type="compositionally biased region" description="Polar residues" evidence="1">
    <location>
        <begin position="20"/>
        <end position="32"/>
    </location>
</feature>
<feature type="region of interest" description="Disordered" evidence="1">
    <location>
        <begin position="619"/>
        <end position="680"/>
    </location>
</feature>
<accession>A0A167FZF1</accession>
<dbReference type="RefSeq" id="XP_018738378.1">
    <property type="nucleotide sequence ID" value="XM_018880571.1"/>
</dbReference>
<dbReference type="Proteomes" id="UP000189580">
    <property type="component" value="Chromosome b"/>
</dbReference>
<sequence length="702" mass="75334">MSVTFIEPNASKYLGYGLRSSSNSPGLRQSQYKEVVDGDSGSKKDSTRFRRRVSFDTITSDVPATTSGTGSGTNDWSYFWNSSANNSSTALSISPPLNTGFTGSAGANIDGRSVLRSVSPPPYDASIEFGGGLSGLYSTNAVDMIATPVVSNSGTAGGATISNSVSANLRDYMKDKDMSSFVVQTRHKGYKTSISSRTILFSLTTKEYSDQSLRWTLKNLLEDGDELVCLKMYHSSDELESIAADYGKRIMYQKRAEAILDGIVSMVDPDLKINIVVELGIGKVKALALKTLVLYQPSIVVVGTSEKSFSNIARVRYKKTISSYLIARSPVPVIIVSPTRMTTTTSEGTVSSGGSLFRRGYSITPSMSPTDVSCSLLPPASVTTSGTSILTPLSTSSSASSPPVKSSIQPFQFAQKRRRSSTSSEAEDAWPANNIPGSLAYYNYISSAIKANSKNMPKKRSSSSKKFPQKIDVDNVPALPTILSPPIYSQDITSTISTSVQIPSAQSNVQSNPLSDQPSVTRVISPTSATSTPYSMMSPVTPPMEISPTIETSKGVDIEPMVAANVDPNSEVCVLPPTPDLKTQMQPTLPVPSITFADPQPPQEKCSFDDTTRTLLLRRRSTDDTRSTPSAANLRLSPSLSSDAAISSSSSNNSSSINLTTSSMTRNRRASSTTSNLARQTIKWTSKLSPSFLIPKSYRRNS</sequence>
<dbReference type="EMBL" id="CP014503">
    <property type="protein sequence ID" value="ANB15901.1"/>
    <property type="molecule type" value="Genomic_DNA"/>
</dbReference>
<protein>
    <submittedName>
        <fullName evidence="2">Usp (Universal stress protein) family protein</fullName>
    </submittedName>
</protein>
<feature type="region of interest" description="Disordered" evidence="1">
    <location>
        <begin position="393"/>
        <end position="430"/>
    </location>
</feature>
<keyword evidence="3" id="KW-1185">Reference proteome</keyword>
<feature type="region of interest" description="Disordered" evidence="1">
    <location>
        <begin position="20"/>
        <end position="47"/>
    </location>
</feature>
<evidence type="ECO:0000313" key="3">
    <source>
        <dbReference type="Proteomes" id="UP000189580"/>
    </source>
</evidence>
<gene>
    <name evidence="2" type="ORF">AWJ20_3545</name>
</gene>
<dbReference type="PANTHER" id="PTHR47815">
    <property type="entry name" value="UNIVERSAL STRESS PROTEIN A FAMILY PROTEIN C25B2.10"/>
    <property type="match status" value="1"/>
</dbReference>
<reference evidence="2 3" key="1">
    <citation type="submission" date="2016-02" db="EMBL/GenBank/DDBJ databases">
        <title>Complete genome sequence and transcriptome regulation of the pentose utilising yeast Sugiyamaella lignohabitans.</title>
        <authorList>
            <person name="Bellasio M."/>
            <person name="Peymann A."/>
            <person name="Valli M."/>
            <person name="Sipitzky M."/>
            <person name="Graf A."/>
            <person name="Sauer M."/>
            <person name="Marx H."/>
            <person name="Mattanovich D."/>
        </authorList>
    </citation>
    <scope>NUCLEOTIDE SEQUENCE [LARGE SCALE GENOMIC DNA]</scope>
    <source>
        <strain evidence="2 3">CBS 10342</strain>
    </source>
</reference>
<feature type="compositionally biased region" description="Polar residues" evidence="1">
    <location>
        <begin position="670"/>
        <end position="680"/>
    </location>
</feature>
<organism evidence="2 3">
    <name type="scientific">Sugiyamaella lignohabitans</name>
    <dbReference type="NCBI Taxonomy" id="796027"/>
    <lineage>
        <taxon>Eukaryota</taxon>
        <taxon>Fungi</taxon>
        <taxon>Dikarya</taxon>
        <taxon>Ascomycota</taxon>
        <taxon>Saccharomycotina</taxon>
        <taxon>Dipodascomycetes</taxon>
        <taxon>Dipodascales</taxon>
        <taxon>Trichomonascaceae</taxon>
        <taxon>Sugiyamaella</taxon>
    </lineage>
</organism>
<feature type="compositionally biased region" description="Basic and acidic residues" evidence="1">
    <location>
        <begin position="34"/>
        <end position="47"/>
    </location>
</feature>
<dbReference type="Gene3D" id="3.40.50.620">
    <property type="entry name" value="HUPs"/>
    <property type="match status" value="1"/>
</dbReference>
<feature type="compositionally biased region" description="Low complexity" evidence="1">
    <location>
        <begin position="636"/>
        <end position="663"/>
    </location>
</feature>
<dbReference type="CDD" id="cd23659">
    <property type="entry name" value="USP_At3g01520-like"/>
    <property type="match status" value="1"/>
</dbReference>
<evidence type="ECO:0000313" key="2">
    <source>
        <dbReference type="EMBL" id="ANB15901.1"/>
    </source>
</evidence>
<name>A0A167FZF1_9ASCO</name>
<dbReference type="GeneID" id="30035579"/>
<dbReference type="SUPFAM" id="SSF52402">
    <property type="entry name" value="Adenine nucleotide alpha hydrolases-like"/>
    <property type="match status" value="1"/>
</dbReference>
<evidence type="ECO:0000256" key="1">
    <source>
        <dbReference type="SAM" id="MobiDB-lite"/>
    </source>
</evidence>
<dbReference type="InterPro" id="IPR014729">
    <property type="entry name" value="Rossmann-like_a/b/a_fold"/>
</dbReference>
<feature type="compositionally biased region" description="Low complexity" evidence="1">
    <location>
        <begin position="393"/>
        <end position="407"/>
    </location>
</feature>
<dbReference type="KEGG" id="slb:AWJ20_3545"/>
<dbReference type="OrthoDB" id="843225at2759"/>